<name>A0A3A6U8L4_9GAMM</name>
<evidence type="ECO:0000313" key="2">
    <source>
        <dbReference type="EMBL" id="RJY17818.1"/>
    </source>
</evidence>
<dbReference type="Proteomes" id="UP000273022">
    <property type="component" value="Unassembled WGS sequence"/>
</dbReference>
<protein>
    <recommendedName>
        <fullName evidence="4">Outer membrane protein beta-barrel domain-containing protein</fullName>
    </recommendedName>
</protein>
<dbReference type="OrthoDB" id="517121at2"/>
<sequence length="226" mass="24729">MKSLTAVALIISSVLLSSQAQADSANGVAIKAGSAGAGIEYYTGISDNVNLRFGINGFNYDDDFTENDITYEAEIQLRSASVVFDYHPWDSSSFRLSAGAYYNGNKVNAAAQAIDGEYEFNGDVYQVEDVASADGKIEFKKVAPYIGFGWSASPTSTSSWAFNLDIGAFYQDTPESQLNVTCGAALEQTLCDQLLADVRIEQDKLEEDIQEYKWYPVVTLGVLYRF</sequence>
<dbReference type="EMBL" id="QYYH01000036">
    <property type="protein sequence ID" value="RJY17818.1"/>
    <property type="molecule type" value="Genomic_DNA"/>
</dbReference>
<feature type="chain" id="PRO_5017185025" description="Outer membrane protein beta-barrel domain-containing protein" evidence="1">
    <location>
        <begin position="23"/>
        <end position="226"/>
    </location>
</feature>
<keyword evidence="1" id="KW-0732">Signal</keyword>
<gene>
    <name evidence="2" type="ORF">D5R81_07490</name>
</gene>
<proteinExistence type="predicted"/>
<dbReference type="RefSeq" id="WP_121853032.1">
    <property type="nucleotide sequence ID" value="NZ_CP037952.1"/>
</dbReference>
<evidence type="ECO:0008006" key="4">
    <source>
        <dbReference type="Google" id="ProtNLM"/>
    </source>
</evidence>
<keyword evidence="3" id="KW-1185">Reference proteome</keyword>
<evidence type="ECO:0000256" key="1">
    <source>
        <dbReference type="SAM" id="SignalP"/>
    </source>
</evidence>
<comment type="caution">
    <text evidence="2">The sequence shown here is derived from an EMBL/GenBank/DDBJ whole genome shotgun (WGS) entry which is preliminary data.</text>
</comment>
<organism evidence="2 3">
    <name type="scientific">Parashewanella spongiae</name>
    <dbReference type="NCBI Taxonomy" id="342950"/>
    <lineage>
        <taxon>Bacteria</taxon>
        <taxon>Pseudomonadati</taxon>
        <taxon>Pseudomonadota</taxon>
        <taxon>Gammaproteobacteria</taxon>
        <taxon>Alteromonadales</taxon>
        <taxon>Shewanellaceae</taxon>
        <taxon>Parashewanella</taxon>
    </lineage>
</organism>
<feature type="signal peptide" evidence="1">
    <location>
        <begin position="1"/>
        <end position="22"/>
    </location>
</feature>
<dbReference type="Gene3D" id="2.40.160.170">
    <property type="match status" value="1"/>
</dbReference>
<reference evidence="2 3" key="1">
    <citation type="submission" date="2018-09" db="EMBL/GenBank/DDBJ databases">
        <title>Phylogeny of the Shewanellaceae, and recommendation for two new genera, Pseudoshewanella and Parashewanella.</title>
        <authorList>
            <person name="Wang G."/>
        </authorList>
    </citation>
    <scope>NUCLEOTIDE SEQUENCE [LARGE SCALE GENOMIC DNA]</scope>
    <source>
        <strain evidence="2 3">KCTC 22492</strain>
    </source>
</reference>
<evidence type="ECO:0000313" key="3">
    <source>
        <dbReference type="Proteomes" id="UP000273022"/>
    </source>
</evidence>
<dbReference type="AlphaFoldDB" id="A0A3A6U8L4"/>
<accession>A0A3A6U8L4</accession>